<dbReference type="KEGG" id="src:M271_07295"/>
<feature type="domain" description="UspA" evidence="2">
    <location>
        <begin position="145"/>
        <end position="280"/>
    </location>
</feature>
<dbReference type="HOGENOM" id="CLU_049301_2_3_11"/>
<dbReference type="SUPFAM" id="SSF52402">
    <property type="entry name" value="Adenine nucleotide alpha hydrolases-like"/>
    <property type="match status" value="2"/>
</dbReference>
<dbReference type="InterPro" id="IPR006016">
    <property type="entry name" value="UspA"/>
</dbReference>
<evidence type="ECO:0000313" key="4">
    <source>
        <dbReference type="Proteomes" id="UP000281594"/>
    </source>
</evidence>
<protein>
    <recommendedName>
        <fullName evidence="2">UspA domain-containing protein</fullName>
    </recommendedName>
</protein>
<dbReference type="PANTHER" id="PTHR46268">
    <property type="entry name" value="STRESS RESPONSE PROTEIN NHAX"/>
    <property type="match status" value="1"/>
</dbReference>
<dbReference type="InterPro" id="IPR006015">
    <property type="entry name" value="Universal_stress_UspA"/>
</dbReference>
<comment type="caution">
    <text evidence="3">The sequence shown here is derived from an EMBL/GenBank/DDBJ whole genome shotgun (WGS) entry which is preliminary data.</text>
</comment>
<gene>
    <name evidence="3" type="ORF">D3C57_136215</name>
</gene>
<dbReference type="InterPro" id="IPR014729">
    <property type="entry name" value="Rossmann-like_a/b/a_fold"/>
</dbReference>
<dbReference type="RefSeq" id="WP_020866482.1">
    <property type="nucleotide sequence ID" value="NC_022785.1"/>
</dbReference>
<reference evidence="3 4" key="1">
    <citation type="journal article" date="2018" name="J. Biol. Chem.">
        <title>Discovery of the actinoplanic acid pathway in Streptomyces rapamycinicus reveals a genetically conserved synergism with rapamycin.</title>
        <authorList>
            <person name="Mrak P."/>
            <person name="Krastel P."/>
            <person name="Pivk Lukancic P."/>
            <person name="Tao J."/>
            <person name="Pistorius D."/>
            <person name="Moore C.M."/>
        </authorList>
    </citation>
    <scope>NUCLEOTIDE SEQUENCE [LARGE SCALE GENOMIC DNA]</scope>
    <source>
        <strain evidence="3 4">NRRL 5491</strain>
    </source>
</reference>
<sequence>MARPVTVGLDGSDESLAAAGWAAHEARSRGAPLRLVNAWPGPEQKDLTPGREAAWQYWSERALRSAHAELDDPETTILTAQISGRPAPVLLAEAERAQLLVVGSRSIGVVAGFFLGSVGLELAARSMTPVVLVRADGHEERHGDVVVGVEPREPCDDILEFAFDAAARRDGVLRAVYTNRVPAIRGDAPWVVDVGLSDARKEAEHALGEVLAPWRDKFPEVRIFEEVASDSPARRLVAAAAGTALMVVGRGPRRVGFGPRLGPVTQAVAHHAACPVAVVPQR</sequence>
<dbReference type="PRINTS" id="PR01438">
    <property type="entry name" value="UNVRSLSTRESS"/>
</dbReference>
<evidence type="ECO:0000256" key="1">
    <source>
        <dbReference type="ARBA" id="ARBA00008791"/>
    </source>
</evidence>
<comment type="similarity">
    <text evidence="1">Belongs to the universal stress protein A family.</text>
</comment>
<dbReference type="PANTHER" id="PTHR46268:SF6">
    <property type="entry name" value="UNIVERSAL STRESS PROTEIN UP12"/>
    <property type="match status" value="1"/>
</dbReference>
<dbReference type="AlphaFoldDB" id="A0A0A0NF77"/>
<dbReference type="Pfam" id="PF00582">
    <property type="entry name" value="Usp"/>
    <property type="match status" value="2"/>
</dbReference>
<feature type="domain" description="UspA" evidence="2">
    <location>
        <begin position="1"/>
        <end position="134"/>
    </location>
</feature>
<dbReference type="Gene3D" id="3.40.50.620">
    <property type="entry name" value="HUPs"/>
    <property type="match status" value="2"/>
</dbReference>
<dbReference type="STRING" id="1343740.M271_07295"/>
<name>A0A0A0NF77_STRRN</name>
<evidence type="ECO:0000259" key="2">
    <source>
        <dbReference type="Pfam" id="PF00582"/>
    </source>
</evidence>
<dbReference type="Proteomes" id="UP000281594">
    <property type="component" value="Unassembled WGS sequence"/>
</dbReference>
<organism evidence="3 4">
    <name type="scientific">Streptomyces rapamycinicus (strain ATCC 29253 / DSM 41530 / NRRL 5491 / AYB-994)</name>
    <name type="common">Streptomyces hygroscopicus (strain ATCC 29253)</name>
    <dbReference type="NCBI Taxonomy" id="1343740"/>
    <lineage>
        <taxon>Bacteria</taxon>
        <taxon>Bacillati</taxon>
        <taxon>Actinomycetota</taxon>
        <taxon>Actinomycetes</taxon>
        <taxon>Kitasatosporales</taxon>
        <taxon>Streptomycetaceae</taxon>
        <taxon>Streptomyces</taxon>
        <taxon>Streptomyces violaceusniger group</taxon>
    </lineage>
</organism>
<proteinExistence type="inferred from homology"/>
<evidence type="ECO:0000313" key="3">
    <source>
        <dbReference type="EMBL" id="RLV74787.1"/>
    </source>
</evidence>
<dbReference type="eggNOG" id="COG0589">
    <property type="taxonomic scope" value="Bacteria"/>
</dbReference>
<accession>A0A0A0NF77</accession>
<dbReference type="EMBL" id="QYCY01000002">
    <property type="protein sequence ID" value="RLV74787.1"/>
    <property type="molecule type" value="Genomic_DNA"/>
</dbReference>